<proteinExistence type="predicted"/>
<keyword evidence="4" id="KW-1185">Reference proteome</keyword>
<comment type="caution">
    <text evidence="3">The sequence shown here is derived from an EMBL/GenBank/DDBJ whole genome shotgun (WGS) entry which is preliminary data.</text>
</comment>
<feature type="coiled-coil region" evidence="1">
    <location>
        <begin position="497"/>
        <end position="573"/>
    </location>
</feature>
<evidence type="ECO:0000256" key="2">
    <source>
        <dbReference type="SAM" id="MobiDB-lite"/>
    </source>
</evidence>
<protein>
    <submittedName>
        <fullName evidence="3">Uncharacterized protein</fullName>
    </submittedName>
</protein>
<feature type="compositionally biased region" description="Low complexity" evidence="2">
    <location>
        <begin position="27"/>
        <end position="40"/>
    </location>
</feature>
<sequence length="1244" mass="140251">MNSSFECTPSQPTLISAEGELSSFDDTCPSTRSTVSTPRTLGRCPTPSPLPADFKLTQRSKAPPQSQRAVRQEPGDKSAMSSFFEFASLSPSKAAAWEEAHDSKRHEELKRRLEREMSMGQTEDDCSLDDGFTDNYSADRNDQRANNHAAATLEEASSSAASSLPTQSSPSKPHNWDIDTLLEEHMRDIDDCDFGSLHRHHLGLGQTQTQTIQRMSGEYTKTSAHQNNGATLSYPSERMHVTVSDQSTISSPGWSTAHQTRTTAAPQTPTDDATSIKLTSQARKVDTKTTQNIAVQRPSTLQRNHASTIDAAVRQPTTPQYSTLAPSSNAAATTTKETLDVHAKLRSLQLQLNQVTTLNQTLQSRVNNDQLQIQHLMSAEEEARQEAALWEAKWRDDIGAAHRGSSHREVLLDDLRGALLQKTKEEVKELQSQLLDMQKSRQESTHDSVDMNLLATENEALRRELNKLSDGILGSPSSHNDAMQRLDRMAKTSRESEQKWAARVKDAEEKLDKLRREHKVLIGENERLKEELTRFARRAEEAEKRGEEMEMKLNRDRGEIDRLVKEKNALVEESRSCRSLVEKARADHETIRRDFERRWNEEKERHRAEMESVQGTKNDTVDRGCDAKPLTDETMEATLAQIAQENMTLKEENTGVSAENERLAKRCVDLERSLSDAVSNADDVRAALERAESRIVDLEREQADREGNMRRIEQELAAALLEEETIRRSVGEAAAEKDAIQQQLQTLQIEKEQLDSDMQSLCRENEMLQSQKASLEEYHVNAQDELRSWQFAKEELEAELSAASEENATLKSSNLAMKERLEERQSLLDSIRKSNAEDHLVEENRLLRSSLTGLEHQLRGVESALHAERLTLASTEHAREQAEKRIGELESQILLLQKDIESANNKTSSERSDHLRLDKQMNEMKKTILSLQEEISSTAITESQLQLELNQKQSEIANLRKQLDPIQQEKYRLELDNAMLTEEIKILRKNAWESGCDADEECRRTELVKRLEEKNEALAKCISSLQHDMMVIHSSSHSKSFEKPNNESTESRGIPSRVDYTVHDQDASSSKSLKSNAPVVSKDMLEQVHRARAAVKEIASVIKAQRQDISSNARSGDVLDSSQFLSPTALQKFDRSPPSAQFSAPASSIKPPAEITTEVYKQIPSNHPTRSMSIDRVIAPTLSYDGGTNLRMQLEDEHMAEKSAIKTKYRERIRCMRKEWEGERKAILSLLASPNSEAGVSIAL</sequence>
<feature type="region of interest" description="Disordered" evidence="2">
    <location>
        <begin position="1034"/>
        <end position="1057"/>
    </location>
</feature>
<feature type="region of interest" description="Disordered" evidence="2">
    <location>
        <begin position="116"/>
        <end position="176"/>
    </location>
</feature>
<feature type="compositionally biased region" description="Acidic residues" evidence="2">
    <location>
        <begin position="122"/>
        <end position="132"/>
    </location>
</feature>
<feature type="coiled-coil region" evidence="1">
    <location>
        <begin position="345"/>
        <end position="393"/>
    </location>
</feature>
<evidence type="ECO:0000313" key="4">
    <source>
        <dbReference type="Proteomes" id="UP001516023"/>
    </source>
</evidence>
<evidence type="ECO:0000313" key="3">
    <source>
        <dbReference type="EMBL" id="KAL3781540.1"/>
    </source>
</evidence>
<feature type="coiled-coil region" evidence="1">
    <location>
        <begin position="674"/>
        <end position="813"/>
    </location>
</feature>
<feature type="region of interest" description="Disordered" evidence="2">
    <location>
        <begin position="1"/>
        <end position="79"/>
    </location>
</feature>
<feature type="coiled-coil region" evidence="1">
    <location>
        <begin position="872"/>
        <end position="969"/>
    </location>
</feature>
<accession>A0ABD3P051</accession>
<feature type="compositionally biased region" description="Polar residues" evidence="2">
    <location>
        <begin position="1"/>
        <end position="14"/>
    </location>
</feature>
<dbReference type="EMBL" id="JABMIG020000313">
    <property type="protein sequence ID" value="KAL3781540.1"/>
    <property type="molecule type" value="Genomic_DNA"/>
</dbReference>
<feature type="compositionally biased region" description="Low complexity" evidence="2">
    <location>
        <begin position="256"/>
        <end position="273"/>
    </location>
</feature>
<feature type="compositionally biased region" description="Polar residues" evidence="2">
    <location>
        <begin position="57"/>
        <end position="69"/>
    </location>
</feature>
<organism evidence="3 4">
    <name type="scientific">Cyclotella cryptica</name>
    <dbReference type="NCBI Taxonomy" id="29204"/>
    <lineage>
        <taxon>Eukaryota</taxon>
        <taxon>Sar</taxon>
        <taxon>Stramenopiles</taxon>
        <taxon>Ochrophyta</taxon>
        <taxon>Bacillariophyta</taxon>
        <taxon>Coscinodiscophyceae</taxon>
        <taxon>Thalassiosirophycidae</taxon>
        <taxon>Stephanodiscales</taxon>
        <taxon>Stephanodiscaceae</taxon>
        <taxon>Cyclotella</taxon>
    </lineage>
</organism>
<name>A0ABD3P051_9STRA</name>
<dbReference type="Proteomes" id="UP001516023">
    <property type="component" value="Unassembled WGS sequence"/>
</dbReference>
<reference evidence="3 4" key="1">
    <citation type="journal article" date="2020" name="G3 (Bethesda)">
        <title>Improved Reference Genome for Cyclotella cryptica CCMP332, a Model for Cell Wall Morphogenesis, Salinity Adaptation, and Lipid Production in Diatoms (Bacillariophyta).</title>
        <authorList>
            <person name="Roberts W.R."/>
            <person name="Downey K.M."/>
            <person name="Ruck E.C."/>
            <person name="Traller J.C."/>
            <person name="Alverson A.J."/>
        </authorList>
    </citation>
    <scope>NUCLEOTIDE SEQUENCE [LARGE SCALE GENOMIC DNA]</scope>
    <source>
        <strain evidence="3 4">CCMP332</strain>
    </source>
</reference>
<dbReference type="AlphaFoldDB" id="A0ABD3P051"/>
<feature type="coiled-coil region" evidence="1">
    <location>
        <begin position="420"/>
        <end position="471"/>
    </location>
</feature>
<feature type="region of interest" description="Disordered" evidence="2">
    <location>
        <begin position="247"/>
        <end position="273"/>
    </location>
</feature>
<feature type="compositionally biased region" description="Low complexity" evidence="2">
    <location>
        <begin position="149"/>
        <end position="171"/>
    </location>
</feature>
<evidence type="ECO:0000256" key="1">
    <source>
        <dbReference type="SAM" id="Coils"/>
    </source>
</evidence>
<gene>
    <name evidence="3" type="ORF">HJC23_000025</name>
</gene>
<keyword evidence="1" id="KW-0175">Coiled coil</keyword>